<accession>A0A9Y1BLH2</accession>
<evidence type="ECO:0000256" key="1">
    <source>
        <dbReference type="HAMAP-Rule" id="MF_02096"/>
    </source>
</evidence>
<dbReference type="Proteomes" id="UP001201020">
    <property type="component" value="Chromosome"/>
</dbReference>
<feature type="domain" description="Archaeal Nre N-terminal" evidence="2">
    <location>
        <begin position="20"/>
        <end position="287"/>
    </location>
</feature>
<reference evidence="4" key="1">
    <citation type="journal article" date="2022" name="Nat. Microbiol.">
        <title>Unique mobile elements and scalable gene flow at the prokaryote-eukaryote boundary revealed by circularized Asgard archaea genomes.</title>
        <authorList>
            <person name="Wu F."/>
            <person name="Speth D.R."/>
            <person name="Philosof A."/>
            <person name="Cremiere A."/>
            <person name="Narayanan A."/>
            <person name="Barco R.A."/>
            <person name="Connon S.A."/>
            <person name="Amend J.P."/>
            <person name="Antoshechkin I.A."/>
            <person name="Orphan V.J."/>
        </authorList>
    </citation>
    <scope>NUCLEOTIDE SEQUENCE</scope>
    <source>
        <strain evidence="4">PM71</strain>
    </source>
</reference>
<name>A0A9Y1BLH2_9ARCH</name>
<keyword evidence="1" id="KW-0227">DNA damage</keyword>
<dbReference type="InterPro" id="IPR006979">
    <property type="entry name" value="Nre_C"/>
</dbReference>
<protein>
    <recommendedName>
        <fullName evidence="1">DNA repair protein</fullName>
    </recommendedName>
</protein>
<keyword evidence="1" id="KW-0234">DNA repair</keyword>
<dbReference type="Pfam" id="PF04894">
    <property type="entry name" value="Nre_N"/>
    <property type="match status" value="1"/>
</dbReference>
<organism evidence="4">
    <name type="scientific">Candidatus Heimdallarchaeum aukensis</name>
    <dbReference type="NCBI Taxonomy" id="2876573"/>
    <lineage>
        <taxon>Archaea</taxon>
        <taxon>Promethearchaeati</taxon>
        <taxon>Candidatus Heimdallarchaeota</taxon>
        <taxon>Candidatus Heimdallarchaeia (ex Rinke et al. 2021) (nom. nud.)</taxon>
        <taxon>Candidatus Heimdallarchaeales</taxon>
        <taxon>Candidatus Heimdallarchaeaceae</taxon>
        <taxon>Candidatus Heimdallarchaeum</taxon>
    </lineage>
</organism>
<evidence type="ECO:0000259" key="3">
    <source>
        <dbReference type="Pfam" id="PF04895"/>
    </source>
</evidence>
<dbReference type="HAMAP" id="MF_02096">
    <property type="entry name" value="Nre"/>
    <property type="match status" value="1"/>
</dbReference>
<dbReference type="EMBL" id="CP084166">
    <property type="protein sequence ID" value="UJG41251.1"/>
    <property type="molecule type" value="Genomic_DNA"/>
</dbReference>
<dbReference type="InterPro" id="IPR006978">
    <property type="entry name" value="Nre_N"/>
</dbReference>
<gene>
    <name evidence="4" type="ORF">K9W45_02025</name>
</gene>
<dbReference type="PANTHER" id="PTHR38136:SF2">
    <property type="entry name" value="DNA REPAIR PROTEIN"/>
    <property type="match status" value="1"/>
</dbReference>
<sequence length="412" mass="47437">MKKQDIDFELCVICKTSRNLCGISPCPLLKKWMDEMSIQVKKIDRIEDAYAPPAFFVGRFNYPEINAGPVLTPSKEPSIVVDDSDLWNNKTQEEIIMMRLSMIRTKAQIDAKKPLESRIIQKSHEMLLGIKPINVEVELERSIIPRLTIDPRLAPHGPVAPIRKLDVTENQTPLKPIEKAYYDTDLKASEAITILGKENISVSNLIRVMSAGMLGLGKNRKLVPTRWSITAVDDTLSKSHIEEIKKFPTINEFQVFTSYFFGNRFYIILIPDFWGFEAIEVWYKGAYLNPSAKDIGISDYELYNGRKTYAKNVSGGYYATRLAVTEYLRKIRRQAQVITFREIDQNYKLPLGVWVVRQGARQAMQNQIVSTDTLDSAFSYIPKFLAYSIDYYKNKSKIYELKKKQKKLEDFL</sequence>
<evidence type="ECO:0000259" key="2">
    <source>
        <dbReference type="Pfam" id="PF04894"/>
    </source>
</evidence>
<dbReference type="PANTHER" id="PTHR38136">
    <property type="entry name" value="DNA REPAIR PROTEIN"/>
    <property type="match status" value="1"/>
</dbReference>
<comment type="similarity">
    <text evidence="1">Belongs to the Nre family.</text>
</comment>
<evidence type="ECO:0000313" key="4">
    <source>
        <dbReference type="EMBL" id="UJG41251.1"/>
    </source>
</evidence>
<feature type="domain" description="Archaeal Nre C-terminal" evidence="3">
    <location>
        <begin position="301"/>
        <end position="411"/>
    </location>
</feature>
<comment type="function">
    <text evidence="1">Involved in DNA damage repair.</text>
</comment>
<dbReference type="AlphaFoldDB" id="A0A9Y1BLH2"/>
<proteinExistence type="inferred from homology"/>
<dbReference type="InterPro" id="IPR033167">
    <property type="entry name" value="Nre"/>
</dbReference>
<comment type="caution">
    <text evidence="1">Lacks conserved residue(s) required for the propagation of feature annotation.</text>
</comment>
<dbReference type="Pfam" id="PF04895">
    <property type="entry name" value="Nre_C"/>
    <property type="match status" value="1"/>
</dbReference>
<dbReference type="GO" id="GO:0006281">
    <property type="term" value="P:DNA repair"/>
    <property type="evidence" value="ECO:0007669"/>
    <property type="project" value="UniProtKB-UniRule"/>
</dbReference>